<protein>
    <submittedName>
        <fullName evidence="1">Uncharacterized protein</fullName>
    </submittedName>
</protein>
<comment type="caution">
    <text evidence="1">The sequence shown here is derived from an EMBL/GenBank/DDBJ whole genome shotgun (WGS) entry which is preliminary data.</text>
</comment>
<dbReference type="Proteomes" id="UP001178507">
    <property type="component" value="Unassembled WGS sequence"/>
</dbReference>
<name>A0AA36N7I2_9DINO</name>
<proteinExistence type="predicted"/>
<gene>
    <name evidence="1" type="ORF">EVOR1521_LOCUS18191</name>
</gene>
<accession>A0AA36N7I2</accession>
<organism evidence="1 2">
    <name type="scientific">Effrenium voratum</name>
    <dbReference type="NCBI Taxonomy" id="2562239"/>
    <lineage>
        <taxon>Eukaryota</taxon>
        <taxon>Sar</taxon>
        <taxon>Alveolata</taxon>
        <taxon>Dinophyceae</taxon>
        <taxon>Suessiales</taxon>
        <taxon>Symbiodiniaceae</taxon>
        <taxon>Effrenium</taxon>
    </lineage>
</organism>
<reference evidence="1" key="1">
    <citation type="submission" date="2023-08" db="EMBL/GenBank/DDBJ databases">
        <authorList>
            <person name="Chen Y."/>
            <person name="Shah S."/>
            <person name="Dougan E. K."/>
            <person name="Thang M."/>
            <person name="Chan C."/>
        </authorList>
    </citation>
    <scope>NUCLEOTIDE SEQUENCE</scope>
</reference>
<dbReference type="AlphaFoldDB" id="A0AA36N7I2"/>
<keyword evidence="2" id="KW-1185">Reference proteome</keyword>
<evidence type="ECO:0000313" key="1">
    <source>
        <dbReference type="EMBL" id="CAJ1393291.1"/>
    </source>
</evidence>
<evidence type="ECO:0000313" key="2">
    <source>
        <dbReference type="Proteomes" id="UP001178507"/>
    </source>
</evidence>
<sequence>MSARLFLSGALELLPLEAAPAKAFGLHRRQAFGAVAWPSWVTRDELRAAQGFHRNCEQKYAACDPKAERVKPKFMIYRSTDILRADPVRLPLLQMDLHLHVDFRNRRADFCTPNFAPIMLDTNWHWSTFNWLPFDLRRSVCFGARIHPPGVSVQVTRCSHSGFGTMKKQTHSVEWSFTGVAYLISHYNTWGTGDGDMTQSWFGGSQNWGQKAK</sequence>
<dbReference type="EMBL" id="CAUJNA010002524">
    <property type="protein sequence ID" value="CAJ1393291.1"/>
    <property type="molecule type" value="Genomic_DNA"/>
</dbReference>